<keyword evidence="1" id="KW-0812">Transmembrane</keyword>
<feature type="transmembrane region" description="Helical" evidence="1">
    <location>
        <begin position="12"/>
        <end position="31"/>
    </location>
</feature>
<gene>
    <name evidence="2" type="ORF">H8S44_12615</name>
</gene>
<dbReference type="AlphaFoldDB" id="A0A923RPR9"/>
<evidence type="ECO:0000313" key="2">
    <source>
        <dbReference type="EMBL" id="MBC5660610.1"/>
    </source>
</evidence>
<protein>
    <submittedName>
        <fullName evidence="2">Uncharacterized protein</fullName>
    </submittedName>
</protein>
<keyword evidence="1" id="KW-0472">Membrane</keyword>
<reference evidence="2" key="1">
    <citation type="submission" date="2020-08" db="EMBL/GenBank/DDBJ databases">
        <title>Genome public.</title>
        <authorList>
            <person name="Liu C."/>
            <person name="Sun Q."/>
        </authorList>
    </citation>
    <scope>NUCLEOTIDE SEQUENCE</scope>
    <source>
        <strain evidence="2">NSJ-68</strain>
    </source>
</reference>
<comment type="caution">
    <text evidence="2">The sequence shown here is derived from an EMBL/GenBank/DDBJ whole genome shotgun (WGS) entry which is preliminary data.</text>
</comment>
<accession>A0A923RPR9</accession>
<dbReference type="RefSeq" id="WP_186873777.1">
    <property type="nucleotide sequence ID" value="NZ_JACOOR010000007.1"/>
</dbReference>
<proteinExistence type="predicted"/>
<keyword evidence="3" id="KW-1185">Reference proteome</keyword>
<organism evidence="2 3">
    <name type="scientific">Anaerosacchariphilus hominis</name>
    <dbReference type="NCBI Taxonomy" id="2763017"/>
    <lineage>
        <taxon>Bacteria</taxon>
        <taxon>Bacillati</taxon>
        <taxon>Bacillota</taxon>
        <taxon>Clostridia</taxon>
        <taxon>Lachnospirales</taxon>
        <taxon>Lachnospiraceae</taxon>
        <taxon>Anaerosacchariphilus</taxon>
    </lineage>
</organism>
<dbReference type="EMBL" id="JACOOR010000007">
    <property type="protein sequence ID" value="MBC5660610.1"/>
    <property type="molecule type" value="Genomic_DNA"/>
</dbReference>
<evidence type="ECO:0000313" key="3">
    <source>
        <dbReference type="Proteomes" id="UP000649345"/>
    </source>
</evidence>
<name>A0A923RPR9_9FIRM</name>
<feature type="transmembrane region" description="Helical" evidence="1">
    <location>
        <begin position="37"/>
        <end position="55"/>
    </location>
</feature>
<sequence>MKKMLTIHNLFYLIIFAGVIIANIASTLYGTVALHPLFLAGVFLAAAGVIGAVISRRIDGVRKTA</sequence>
<dbReference type="Proteomes" id="UP000649345">
    <property type="component" value="Unassembled WGS sequence"/>
</dbReference>
<evidence type="ECO:0000256" key="1">
    <source>
        <dbReference type="SAM" id="Phobius"/>
    </source>
</evidence>
<keyword evidence="1" id="KW-1133">Transmembrane helix</keyword>